<feature type="transmembrane region" description="Helical" evidence="1">
    <location>
        <begin position="110"/>
        <end position="132"/>
    </location>
</feature>
<dbReference type="Proteomes" id="UP000238634">
    <property type="component" value="Unassembled WGS sequence"/>
</dbReference>
<keyword evidence="1" id="KW-0812">Transmembrane</keyword>
<evidence type="ECO:0000313" key="3">
    <source>
        <dbReference type="Proteomes" id="UP000238634"/>
    </source>
</evidence>
<dbReference type="OrthoDB" id="9815972at2"/>
<accession>A0A2T1DL46</accession>
<keyword evidence="1" id="KW-0472">Membrane</keyword>
<dbReference type="AlphaFoldDB" id="A0A2T1DL46"/>
<gene>
    <name evidence="2" type="ORF">C7B65_04680</name>
</gene>
<dbReference type="PANTHER" id="PTHR43229">
    <property type="entry name" value="NODULATION PROTEIN J"/>
    <property type="match status" value="1"/>
</dbReference>
<dbReference type="STRING" id="1920490.GCA_001895925_02241"/>
<keyword evidence="3" id="KW-1185">Reference proteome</keyword>
<dbReference type="RefSeq" id="WP_073069880.1">
    <property type="nucleotide sequence ID" value="NZ_MPPI01000004.1"/>
</dbReference>
<feature type="transmembrane region" description="Helical" evidence="1">
    <location>
        <begin position="57"/>
        <end position="76"/>
    </location>
</feature>
<feature type="transmembrane region" description="Helical" evidence="1">
    <location>
        <begin position="169"/>
        <end position="189"/>
    </location>
</feature>
<evidence type="ECO:0000313" key="2">
    <source>
        <dbReference type="EMBL" id="PSB21228.1"/>
    </source>
</evidence>
<reference evidence="2 3" key="1">
    <citation type="submission" date="2018-02" db="EMBL/GenBank/DDBJ databases">
        <authorList>
            <person name="Cohen D.B."/>
            <person name="Kent A.D."/>
        </authorList>
    </citation>
    <scope>NUCLEOTIDE SEQUENCE [LARGE SCALE GENOMIC DNA]</scope>
    <source>
        <strain evidence="2 3">ULC007</strain>
    </source>
</reference>
<name>A0A2T1DL46_9CYAN</name>
<proteinExistence type="predicted"/>
<feature type="transmembrane region" description="Helical" evidence="1">
    <location>
        <begin position="138"/>
        <end position="162"/>
    </location>
</feature>
<organism evidence="2 3">
    <name type="scientific">Phormidesmis priestleyi ULC007</name>
    <dbReference type="NCBI Taxonomy" id="1920490"/>
    <lineage>
        <taxon>Bacteria</taxon>
        <taxon>Bacillati</taxon>
        <taxon>Cyanobacteriota</taxon>
        <taxon>Cyanophyceae</taxon>
        <taxon>Leptolyngbyales</taxon>
        <taxon>Leptolyngbyaceae</taxon>
        <taxon>Phormidesmis</taxon>
    </lineage>
</organism>
<feature type="transmembrane region" description="Helical" evidence="1">
    <location>
        <begin position="224"/>
        <end position="244"/>
    </location>
</feature>
<sequence>MLKLFLAEVKRSWIQFIRYPAEAIGGIFIISALFYGLFLGATYVAGPSIKLGDRLDSIIVGYMLWTLVTFVLFDIAGTLQNEAQTGTLEQLFISPFGAPRVFLTRAIANLMIQFILITTILLIIMSLTGRWLSFPPTLILPLIAVILGAYGLSFAIGSLALLLKRIQQLLGIFQFALLFLLTVPTETWTGSSKVLGLLLPMTTGAGLLRDVMARQQPLNLPQLGLAWLNGGIYFGLGLTLFRFAERETKRRGRLGGY</sequence>
<feature type="transmembrane region" description="Helical" evidence="1">
    <location>
        <begin position="21"/>
        <end position="45"/>
    </location>
</feature>
<comment type="caution">
    <text evidence="2">The sequence shown here is derived from an EMBL/GenBank/DDBJ whole genome shotgun (WGS) entry which is preliminary data.</text>
</comment>
<keyword evidence="1" id="KW-1133">Transmembrane helix</keyword>
<reference evidence="2 3" key="2">
    <citation type="submission" date="2018-03" db="EMBL/GenBank/DDBJ databases">
        <title>The ancient ancestry and fast evolution of plastids.</title>
        <authorList>
            <person name="Moore K.R."/>
            <person name="Magnabosco C."/>
            <person name="Momper L."/>
            <person name="Gold D.A."/>
            <person name="Bosak T."/>
            <person name="Fournier G.P."/>
        </authorList>
    </citation>
    <scope>NUCLEOTIDE SEQUENCE [LARGE SCALE GENOMIC DNA]</scope>
    <source>
        <strain evidence="2 3">ULC007</strain>
    </source>
</reference>
<protein>
    <submittedName>
        <fullName evidence="2">ABC transporter permease</fullName>
    </submittedName>
</protein>
<evidence type="ECO:0000256" key="1">
    <source>
        <dbReference type="SAM" id="Phobius"/>
    </source>
</evidence>
<dbReference type="PANTHER" id="PTHR43229:SF6">
    <property type="entry name" value="ABC-TYPE MULTIDRUG TRANSPORT SYSTEM, PERMEASE COMPONENT"/>
    <property type="match status" value="1"/>
</dbReference>
<dbReference type="EMBL" id="PVWG01000003">
    <property type="protein sequence ID" value="PSB21228.1"/>
    <property type="molecule type" value="Genomic_DNA"/>
</dbReference>
<dbReference type="InterPro" id="IPR051784">
    <property type="entry name" value="Nod_factor_ABC_transporter"/>
</dbReference>